<feature type="transmembrane region" description="Helical" evidence="2">
    <location>
        <begin position="144"/>
        <end position="168"/>
    </location>
</feature>
<evidence type="ECO:0000313" key="4">
    <source>
        <dbReference type="Proteomes" id="UP001595783"/>
    </source>
</evidence>
<keyword evidence="2" id="KW-1003">Cell membrane</keyword>
<sequence>MFETIAFYFFAVLTLGMALVVITTKNILYAMSALASAMVFIAAFFFLLDAEFLGVVQIIVYVGAVIVMYAFGMMFFNASEEVIERAHAPKVVVFLGVCMAVVLVFVLGAPFVGQYASFLKDALNNAPSAVSNTKLVGYALFSKYLLAFEVGGLMLLAALVGGVATALYKSHFTPPSKENA</sequence>
<dbReference type="InterPro" id="IPR001457">
    <property type="entry name" value="NADH_UbQ/plastoQ_OxRdtase_su6"/>
</dbReference>
<evidence type="ECO:0000256" key="1">
    <source>
        <dbReference type="ARBA" id="ARBA00005698"/>
    </source>
</evidence>
<proteinExistence type="inferred from homology"/>
<dbReference type="Pfam" id="PF00499">
    <property type="entry name" value="Oxidored_q3"/>
    <property type="match status" value="1"/>
</dbReference>
<keyword evidence="2" id="KW-0812">Transmembrane</keyword>
<comment type="catalytic activity">
    <reaction evidence="2">
        <text>a quinone + NADH + 5 H(+)(in) = a quinol + NAD(+) + 4 H(+)(out)</text>
        <dbReference type="Rhea" id="RHEA:57888"/>
        <dbReference type="ChEBI" id="CHEBI:15378"/>
        <dbReference type="ChEBI" id="CHEBI:24646"/>
        <dbReference type="ChEBI" id="CHEBI:57540"/>
        <dbReference type="ChEBI" id="CHEBI:57945"/>
        <dbReference type="ChEBI" id="CHEBI:132124"/>
    </reaction>
</comment>
<feature type="transmembrane region" description="Helical" evidence="2">
    <location>
        <begin position="91"/>
        <end position="112"/>
    </location>
</feature>
<dbReference type="GO" id="GO:0050136">
    <property type="term" value="F:NADH dehydrogenase (quinone) (non-electrogenic) activity"/>
    <property type="evidence" value="ECO:0007669"/>
    <property type="project" value="UniProtKB-EC"/>
</dbReference>
<evidence type="ECO:0000256" key="2">
    <source>
        <dbReference type="RuleBase" id="RU004429"/>
    </source>
</evidence>
<name>A0ABV7ZGU6_9HELI</name>
<protein>
    <recommendedName>
        <fullName evidence="2">NADH-quinone oxidoreductase subunit J</fullName>
        <ecNumber evidence="2">7.1.1.-</ecNumber>
    </recommendedName>
</protein>
<dbReference type="Proteomes" id="UP001595783">
    <property type="component" value="Unassembled WGS sequence"/>
</dbReference>
<dbReference type="EC" id="7.1.1.-" evidence="2"/>
<feature type="transmembrane region" description="Helical" evidence="2">
    <location>
        <begin position="27"/>
        <end position="48"/>
    </location>
</feature>
<comment type="function">
    <text evidence="2">NDH-1 shuttles electrons from NADH, via FMN and iron-sulfur (Fe-S) centers, to quinones in the respiratory chain. Couples the redox reaction to proton translocation (for every two electrons transferred, four hydrogen ions are translocated across the cytoplasmic membrane), and thus conserves the redox energy in a proton gradient.</text>
</comment>
<dbReference type="InterPro" id="IPR042106">
    <property type="entry name" value="Nuo/plastoQ_OxRdtase_6_NuoJ"/>
</dbReference>
<keyword evidence="4" id="KW-1185">Reference proteome</keyword>
<evidence type="ECO:0000313" key="3">
    <source>
        <dbReference type="EMBL" id="MFC3847390.1"/>
    </source>
</evidence>
<keyword evidence="2" id="KW-0472">Membrane</keyword>
<feature type="transmembrane region" description="Helical" evidence="2">
    <location>
        <begin position="54"/>
        <end position="79"/>
    </location>
</feature>
<keyword evidence="2" id="KW-1133">Transmembrane helix</keyword>
<accession>A0ABV7ZGU6</accession>
<comment type="caution">
    <text evidence="3">The sequence shown here is derived from an EMBL/GenBank/DDBJ whole genome shotgun (WGS) entry which is preliminary data.</text>
</comment>
<dbReference type="NCBIfam" id="NF005167">
    <property type="entry name" value="PRK06638.2-2"/>
    <property type="match status" value="1"/>
</dbReference>
<gene>
    <name evidence="3" type="ORF">ACFOPX_02415</name>
</gene>
<dbReference type="RefSeq" id="WP_104752029.1">
    <property type="nucleotide sequence ID" value="NZ_FZMF01000013.1"/>
</dbReference>
<dbReference type="PANTHER" id="PTHR33269">
    <property type="entry name" value="NADH-UBIQUINONE OXIDOREDUCTASE CHAIN 6"/>
    <property type="match status" value="1"/>
</dbReference>
<keyword evidence="2" id="KW-0874">Quinone</keyword>
<keyword evidence="2" id="KW-0520">NAD</keyword>
<dbReference type="EMBL" id="JBHRZO010000009">
    <property type="protein sequence ID" value="MFC3847390.1"/>
    <property type="molecule type" value="Genomic_DNA"/>
</dbReference>
<keyword evidence="3" id="KW-0560">Oxidoreductase</keyword>
<comment type="similarity">
    <text evidence="1 2">Belongs to the complex I subunit 6 family.</text>
</comment>
<reference evidence="4" key="1">
    <citation type="journal article" date="2019" name="Int. J. Syst. Evol. Microbiol.">
        <title>The Global Catalogue of Microorganisms (GCM) 10K type strain sequencing project: providing services to taxonomists for standard genome sequencing and annotation.</title>
        <authorList>
            <consortium name="The Broad Institute Genomics Platform"/>
            <consortium name="The Broad Institute Genome Sequencing Center for Infectious Disease"/>
            <person name="Wu L."/>
            <person name="Ma J."/>
        </authorList>
    </citation>
    <scope>NUCLEOTIDE SEQUENCE [LARGE SCALE GENOMIC DNA]</scope>
    <source>
        <strain evidence="4">CCUG 53816</strain>
    </source>
</reference>
<dbReference type="PANTHER" id="PTHR33269:SF17">
    <property type="entry name" value="NADH-UBIQUINONE OXIDOREDUCTASE CHAIN 6"/>
    <property type="match status" value="1"/>
</dbReference>
<feature type="transmembrane region" description="Helical" evidence="2">
    <location>
        <begin position="6"/>
        <end position="22"/>
    </location>
</feature>
<comment type="subcellular location">
    <subcellularLocation>
        <location evidence="2">Cell membrane</location>
        <topology evidence="2">Multi-pass membrane protein</topology>
    </subcellularLocation>
</comment>
<organism evidence="3 4">
    <name type="scientific">Helicobacter baculiformis</name>
    <dbReference type="NCBI Taxonomy" id="427351"/>
    <lineage>
        <taxon>Bacteria</taxon>
        <taxon>Pseudomonadati</taxon>
        <taxon>Campylobacterota</taxon>
        <taxon>Epsilonproteobacteria</taxon>
        <taxon>Campylobacterales</taxon>
        <taxon>Helicobacteraceae</taxon>
        <taxon>Helicobacter</taxon>
    </lineage>
</organism>
<dbReference type="Gene3D" id="1.20.120.1200">
    <property type="entry name" value="NADH-ubiquinone/plastoquinone oxidoreductase chain 6, subunit NuoJ"/>
    <property type="match status" value="1"/>
</dbReference>